<dbReference type="Proteomes" id="UP000887579">
    <property type="component" value="Unplaced"/>
</dbReference>
<accession>A0AC34GVA4</accession>
<reference evidence="2" key="1">
    <citation type="submission" date="2022-11" db="UniProtKB">
        <authorList>
            <consortium name="WormBaseParasite"/>
        </authorList>
    </citation>
    <scope>IDENTIFICATION</scope>
</reference>
<protein>
    <submittedName>
        <fullName evidence="2">Aminotransferase class I/classII domain-containing protein</fullName>
    </submittedName>
</protein>
<proteinExistence type="predicted"/>
<evidence type="ECO:0000313" key="1">
    <source>
        <dbReference type="Proteomes" id="UP000887579"/>
    </source>
</evidence>
<evidence type="ECO:0000313" key="2">
    <source>
        <dbReference type="WBParaSite" id="ES5_v2.g8787.t1"/>
    </source>
</evidence>
<name>A0AC34GVA4_9BILA</name>
<sequence>MFTAMQNPPSPQKFIPIPNIKAETLKLIKDERNFLSERCKRGLLIKYGINEINVLKAADPFDPTENPEGHIDFSSADSILTMDMIVEKFNSINWKNFNHTELNFYTTPGGTPETKKVFADLINEFCVPNLLRPILPSQLLTIAGTTMVCDLLGQVLFDEGDVLLINSPYYHRFPNDFSDRGLIEIAEVSSIKGNEIVICIDRFETALQNAKKQGKTVRAILIVNPRNPDAGYFTLDELKPLMDWAVKKNNLYVILDEIYDLSVYDPIEGKPFESAIRLFDQDPTLDRNRLIWMSGLSKNFSLPGLRTAAMYTPNLEVLAATRRFLMYQGPNATTEFIAREILGDREWLRNTFIPESLKRLKQFRDKVIDWISKVEKGTGKKIPYIRPRAGFFIFINFSNFMDSSSFEAEEKLQQKFFDNKVLFVRGQSLHMPEPGWFRIVFSSYDEETLKKGKQIK</sequence>
<dbReference type="WBParaSite" id="ES5_v2.g8787.t1">
    <property type="protein sequence ID" value="ES5_v2.g8787.t1"/>
    <property type="gene ID" value="ES5_v2.g8787"/>
</dbReference>
<organism evidence="1 2">
    <name type="scientific">Panagrolaimus sp. ES5</name>
    <dbReference type="NCBI Taxonomy" id="591445"/>
    <lineage>
        <taxon>Eukaryota</taxon>
        <taxon>Metazoa</taxon>
        <taxon>Ecdysozoa</taxon>
        <taxon>Nematoda</taxon>
        <taxon>Chromadorea</taxon>
        <taxon>Rhabditida</taxon>
        <taxon>Tylenchina</taxon>
        <taxon>Panagrolaimomorpha</taxon>
        <taxon>Panagrolaimoidea</taxon>
        <taxon>Panagrolaimidae</taxon>
        <taxon>Panagrolaimus</taxon>
    </lineage>
</organism>